<evidence type="ECO:0000256" key="5">
    <source>
        <dbReference type="ARBA" id="ARBA00022801"/>
    </source>
</evidence>
<evidence type="ECO:0000256" key="3">
    <source>
        <dbReference type="ARBA" id="ARBA00022670"/>
    </source>
</evidence>
<gene>
    <name evidence="9" type="ORF">ACINKY_11530</name>
</gene>
<proteinExistence type="predicted"/>
<evidence type="ECO:0000256" key="6">
    <source>
        <dbReference type="ARBA" id="ARBA00022989"/>
    </source>
</evidence>
<evidence type="ECO:0000313" key="10">
    <source>
        <dbReference type="Proteomes" id="UP001618531"/>
    </source>
</evidence>
<protein>
    <submittedName>
        <fullName evidence="9">Accessory gene regulator B family protein</fullName>
    </submittedName>
</protein>
<dbReference type="Pfam" id="PF04647">
    <property type="entry name" value="AgrB"/>
    <property type="match status" value="1"/>
</dbReference>
<keyword evidence="4 8" id="KW-0812">Transmembrane</keyword>
<evidence type="ECO:0000256" key="7">
    <source>
        <dbReference type="ARBA" id="ARBA00023136"/>
    </source>
</evidence>
<keyword evidence="2" id="KW-0673">Quorum sensing</keyword>
<evidence type="ECO:0000256" key="2">
    <source>
        <dbReference type="ARBA" id="ARBA00022654"/>
    </source>
</evidence>
<accession>A0ABW8HT38</accession>
<sequence>MIELLVNATSEQMIRHKVIMQKDLPIIRYGLQAMTETLLIASTMIIISIFGGRMLETLAWIGTVFIVRSLGGGRHAGTFLQCYFISVGVFIACMFVVHLFEKSFISYLIGWGAALLFVLSQVFLRKRSKQMKLQKISTLITAVAVFIYGIFLWFQIIDSIMLSSLLGLVASQLSRFFGGSHL</sequence>
<feature type="transmembrane region" description="Helical" evidence="8">
    <location>
        <begin position="38"/>
        <end position="67"/>
    </location>
</feature>
<evidence type="ECO:0000256" key="8">
    <source>
        <dbReference type="SAM" id="Phobius"/>
    </source>
</evidence>
<feature type="transmembrane region" description="Helical" evidence="8">
    <location>
        <begin position="136"/>
        <end position="154"/>
    </location>
</feature>
<feature type="transmembrane region" description="Helical" evidence="8">
    <location>
        <begin position="79"/>
        <end position="98"/>
    </location>
</feature>
<keyword evidence="1" id="KW-1003">Cell membrane</keyword>
<feature type="transmembrane region" description="Helical" evidence="8">
    <location>
        <begin position="104"/>
        <end position="124"/>
    </location>
</feature>
<keyword evidence="7 8" id="KW-0472">Membrane</keyword>
<dbReference type="Proteomes" id="UP001618531">
    <property type="component" value="Unassembled WGS sequence"/>
</dbReference>
<dbReference type="SMART" id="SM00793">
    <property type="entry name" value="AgrB"/>
    <property type="match status" value="1"/>
</dbReference>
<organism evidence="9 10">
    <name type="scientific">Paenibacillus illinoisensis</name>
    <dbReference type="NCBI Taxonomy" id="59845"/>
    <lineage>
        <taxon>Bacteria</taxon>
        <taxon>Bacillati</taxon>
        <taxon>Bacillota</taxon>
        <taxon>Bacilli</taxon>
        <taxon>Bacillales</taxon>
        <taxon>Paenibacillaceae</taxon>
        <taxon>Paenibacillus</taxon>
    </lineage>
</organism>
<keyword evidence="3" id="KW-0645">Protease</keyword>
<dbReference type="InterPro" id="IPR006741">
    <property type="entry name" value="AgrB"/>
</dbReference>
<dbReference type="EMBL" id="JBIYSL010000002">
    <property type="protein sequence ID" value="MFK0522825.1"/>
    <property type="molecule type" value="Genomic_DNA"/>
</dbReference>
<keyword evidence="6 8" id="KW-1133">Transmembrane helix</keyword>
<evidence type="ECO:0000256" key="4">
    <source>
        <dbReference type="ARBA" id="ARBA00022692"/>
    </source>
</evidence>
<keyword evidence="10" id="KW-1185">Reference proteome</keyword>
<evidence type="ECO:0000256" key="1">
    <source>
        <dbReference type="ARBA" id="ARBA00022475"/>
    </source>
</evidence>
<comment type="caution">
    <text evidence="9">The sequence shown here is derived from an EMBL/GenBank/DDBJ whole genome shotgun (WGS) entry which is preliminary data.</text>
</comment>
<keyword evidence="5" id="KW-0378">Hydrolase</keyword>
<name>A0ABW8HT38_9BACL</name>
<evidence type="ECO:0000313" key="9">
    <source>
        <dbReference type="EMBL" id="MFK0522825.1"/>
    </source>
</evidence>
<dbReference type="RefSeq" id="WP_402874846.1">
    <property type="nucleotide sequence ID" value="NZ_JBIYSL010000002.1"/>
</dbReference>
<reference evidence="9 10" key="1">
    <citation type="submission" date="2024-11" db="EMBL/GenBank/DDBJ databases">
        <title>Identification and Characterization of a Novel Fosfomycin Bacillithiol Transferase FosB8 in Paenibacillus illinoisensis.</title>
        <authorList>
            <person name="Lu W."/>
        </authorList>
    </citation>
    <scope>NUCLEOTIDE SEQUENCE [LARGE SCALE GENOMIC DNA]</scope>
    <source>
        <strain evidence="9 10">WP77</strain>
    </source>
</reference>